<dbReference type="KEGG" id="ccyn:CGC48_05945"/>
<organism evidence="1 2">
    <name type="scientific">Capnocytophaga cynodegmi</name>
    <dbReference type="NCBI Taxonomy" id="28189"/>
    <lineage>
        <taxon>Bacteria</taxon>
        <taxon>Pseudomonadati</taxon>
        <taxon>Bacteroidota</taxon>
        <taxon>Flavobacteriia</taxon>
        <taxon>Flavobacteriales</taxon>
        <taxon>Flavobacteriaceae</taxon>
        <taxon>Capnocytophaga</taxon>
    </lineage>
</organism>
<dbReference type="RefSeq" id="WP_098028847.1">
    <property type="nucleotide sequence ID" value="NZ_CP022378.1"/>
</dbReference>
<dbReference type="Proteomes" id="UP000242855">
    <property type="component" value="Chromosome"/>
</dbReference>
<proteinExistence type="predicted"/>
<reference evidence="1 2" key="1">
    <citation type="journal article" date="2017" name="Genome Announc.">
        <title>Twelve Complete Reference Genomes of Clinical Isolates in the Capnocytophaga Genus.</title>
        <authorList>
            <person name="Villarma A."/>
            <person name="Gulvik C.A."/>
            <person name="Rowe L.A."/>
            <person name="Sheth M."/>
            <person name="Juieng P."/>
            <person name="Nicholson A.C."/>
            <person name="Loparev V.N."/>
            <person name="McQuiston J.R."/>
        </authorList>
    </citation>
    <scope>NUCLEOTIDE SEQUENCE [LARGE SCALE GENOMIC DNA]</scope>
    <source>
        <strain evidence="1 2">G7591</strain>
    </source>
</reference>
<dbReference type="Gene3D" id="3.40.50.300">
    <property type="entry name" value="P-loop containing nucleotide triphosphate hydrolases"/>
    <property type="match status" value="1"/>
</dbReference>
<evidence type="ECO:0000313" key="2">
    <source>
        <dbReference type="Proteomes" id="UP000242855"/>
    </source>
</evidence>
<accession>A0A250E5J7</accession>
<dbReference type="InterPro" id="IPR027417">
    <property type="entry name" value="P-loop_NTPase"/>
</dbReference>
<sequence length="180" mass="20905">MDCSNIIFVGGIHGVGKSTICRRICAELNIEYLSASKLIKWSELNEDTNNKKVEDLSLTQDRLIVGLRNVVQENKTYVLDGHFCLLNKENEVIKIPFETFEKIKPIAFIIILAEIEKVKNRLEIRDNKLYDFDLLQELQDKEIAYVEYLADNLNVPLYIYSNTEYFSLIKQVETILKIGR</sequence>
<dbReference type="Pfam" id="PF13207">
    <property type="entry name" value="AAA_17"/>
    <property type="match status" value="1"/>
</dbReference>
<name>A0A250E5J7_9FLAO</name>
<dbReference type="EMBL" id="CP022378">
    <property type="protein sequence ID" value="ATA68210.1"/>
    <property type="molecule type" value="Genomic_DNA"/>
</dbReference>
<protein>
    <recommendedName>
        <fullName evidence="3">Adenylate kinase</fullName>
    </recommendedName>
</protein>
<evidence type="ECO:0008006" key="3">
    <source>
        <dbReference type="Google" id="ProtNLM"/>
    </source>
</evidence>
<dbReference type="SUPFAM" id="SSF52540">
    <property type="entry name" value="P-loop containing nucleoside triphosphate hydrolases"/>
    <property type="match status" value="1"/>
</dbReference>
<evidence type="ECO:0000313" key="1">
    <source>
        <dbReference type="EMBL" id="ATA68210.1"/>
    </source>
</evidence>
<dbReference type="GeneID" id="96781335"/>
<dbReference type="AlphaFoldDB" id="A0A250E5J7"/>
<gene>
    <name evidence="1" type="ORF">CGC48_05945</name>
</gene>